<dbReference type="RefSeq" id="WP_098125880.1">
    <property type="nucleotide sequence ID" value="NZ_NUAN01000021.1"/>
</dbReference>
<sequence>MSPYSKITVSSGKTYMTPFDLQHLIEKMMSGNNGKICDEFIQIVTIDTETGEEKQVVLNPQQIVVMEEAKFKRTPHVPAVFKYENQ</sequence>
<gene>
    <name evidence="1" type="ORF">CN553_02365</name>
</gene>
<evidence type="ECO:0000313" key="1">
    <source>
        <dbReference type="EMBL" id="PEO02128.1"/>
    </source>
</evidence>
<proteinExistence type="predicted"/>
<dbReference type="AlphaFoldDB" id="A0A9X6UFC6"/>
<dbReference type="EMBL" id="NUAN01000021">
    <property type="protein sequence ID" value="PEO02128.1"/>
    <property type="molecule type" value="Genomic_DNA"/>
</dbReference>
<reference evidence="1 2" key="1">
    <citation type="submission" date="2017-09" db="EMBL/GenBank/DDBJ databases">
        <title>Large-scale bioinformatics analysis of Bacillus genomes uncovers conserved roles of natural products in bacterial physiology.</title>
        <authorList>
            <consortium name="Agbiome Team Llc"/>
            <person name="Bleich R.M."/>
            <person name="Kirk G.J."/>
            <person name="Santa Maria K.C."/>
            <person name="Allen S.E."/>
            <person name="Farag S."/>
            <person name="Shank E.A."/>
            <person name="Bowers A."/>
        </authorList>
    </citation>
    <scope>NUCLEOTIDE SEQUENCE [LARGE SCALE GENOMIC DNA]</scope>
    <source>
        <strain evidence="1 2">AFS027647</strain>
    </source>
</reference>
<evidence type="ECO:0000313" key="2">
    <source>
        <dbReference type="Proteomes" id="UP000220691"/>
    </source>
</evidence>
<dbReference type="Proteomes" id="UP000220691">
    <property type="component" value="Unassembled WGS sequence"/>
</dbReference>
<accession>A0A9X6UFC6</accession>
<name>A0A9X6UFC6_BACCE</name>
<organism evidence="1 2">
    <name type="scientific">Bacillus cereus</name>
    <dbReference type="NCBI Taxonomy" id="1396"/>
    <lineage>
        <taxon>Bacteria</taxon>
        <taxon>Bacillati</taxon>
        <taxon>Bacillota</taxon>
        <taxon>Bacilli</taxon>
        <taxon>Bacillales</taxon>
        <taxon>Bacillaceae</taxon>
        <taxon>Bacillus</taxon>
        <taxon>Bacillus cereus group</taxon>
    </lineage>
</organism>
<comment type="caution">
    <text evidence="1">The sequence shown here is derived from an EMBL/GenBank/DDBJ whole genome shotgun (WGS) entry which is preliminary data.</text>
</comment>
<protein>
    <submittedName>
        <fullName evidence="1">Uncharacterized protein</fullName>
    </submittedName>
</protein>